<keyword evidence="14" id="KW-0449">Lipoprotein</keyword>
<organism evidence="18 19">
    <name type="scientific">Devosia nitrariae</name>
    <dbReference type="NCBI Taxonomy" id="2071872"/>
    <lineage>
        <taxon>Bacteria</taxon>
        <taxon>Pseudomonadati</taxon>
        <taxon>Pseudomonadota</taxon>
        <taxon>Alphaproteobacteria</taxon>
        <taxon>Hyphomicrobiales</taxon>
        <taxon>Devosiaceae</taxon>
        <taxon>Devosia</taxon>
    </lineage>
</organism>
<evidence type="ECO:0000256" key="13">
    <source>
        <dbReference type="ARBA" id="ARBA00023237"/>
    </source>
</evidence>
<evidence type="ECO:0000259" key="16">
    <source>
        <dbReference type="Pfam" id="PF10531"/>
    </source>
</evidence>
<keyword evidence="19" id="KW-1185">Reference proteome</keyword>
<reference evidence="19" key="1">
    <citation type="journal article" date="2019" name="Int. J. Syst. Evol. Microbiol.">
        <title>The Global Catalogue of Microorganisms (GCM) 10K type strain sequencing project: providing services to taxonomists for standard genome sequencing and annotation.</title>
        <authorList>
            <consortium name="The Broad Institute Genomics Platform"/>
            <consortium name="The Broad Institute Genome Sequencing Center for Infectious Disease"/>
            <person name="Wu L."/>
            <person name="Ma J."/>
        </authorList>
    </citation>
    <scope>NUCLEOTIDE SEQUENCE [LARGE SCALE GENOMIC DNA]</scope>
    <source>
        <strain evidence="19">NBRC 112416</strain>
    </source>
</reference>
<dbReference type="PANTHER" id="PTHR33619">
    <property type="entry name" value="POLYSACCHARIDE EXPORT PROTEIN GFCE-RELATED"/>
    <property type="match status" value="1"/>
</dbReference>
<keyword evidence="13" id="KW-0998">Cell outer membrane</keyword>
<evidence type="ECO:0000259" key="15">
    <source>
        <dbReference type="Pfam" id="PF02563"/>
    </source>
</evidence>
<evidence type="ECO:0000256" key="12">
    <source>
        <dbReference type="ARBA" id="ARBA00023139"/>
    </source>
</evidence>
<dbReference type="InterPro" id="IPR049712">
    <property type="entry name" value="Poly_export"/>
</dbReference>
<dbReference type="PROSITE" id="PS51257">
    <property type="entry name" value="PROKAR_LIPOPROTEIN"/>
    <property type="match status" value="1"/>
</dbReference>
<evidence type="ECO:0000256" key="1">
    <source>
        <dbReference type="ARBA" id="ARBA00004571"/>
    </source>
</evidence>
<dbReference type="InterPro" id="IPR003715">
    <property type="entry name" value="Poly_export_N"/>
</dbReference>
<keyword evidence="8" id="KW-0625">Polysaccharide transport</keyword>
<dbReference type="Pfam" id="PF02563">
    <property type="entry name" value="Poly_export"/>
    <property type="match status" value="1"/>
</dbReference>
<sequence>MRGIFAVVLTGLLAGCVGLSNSGPDPRAIEYNAVASYRAPDTQTGASNYVLLEISKSILPYFNASVRTSLRDGFGTGGPGRPVSANLGVGDVVQVAIFESQAGGLFLPQDGAASAGNYVTLPEQTIDANGNIDIPYAGEIRVAGRPISEVQADIEDRLATRAIEPQVIITTALSRSNRLSILGAVRSPSELDLSPRGERVLDVISRAGGLTAPDAETYVTIERSGVTATALFQTLVEDPSENIFVRPGDTIHVARERRTYLAFGATGASGRVDFDDSNLTFGEALAKVGGLLDSRADPKDVFLYREVDGHTLQQLGITASHAPGKVPVIFRADLQNPATFFAVQQFLMEDKDIIYVGNSQSTEISKFLSLINGISNTSSNVPANVVQSRDAFEGL</sequence>
<feature type="domain" description="Polysaccharide export protein N-terminal" evidence="15">
    <location>
        <begin position="86"/>
        <end position="170"/>
    </location>
</feature>
<feature type="domain" description="Soluble ligand binding" evidence="16">
    <location>
        <begin position="181"/>
        <end position="223"/>
    </location>
</feature>
<evidence type="ECO:0000256" key="3">
    <source>
        <dbReference type="ARBA" id="ARBA00022448"/>
    </source>
</evidence>
<dbReference type="EMBL" id="BSNS01000004">
    <property type="protein sequence ID" value="GLQ53661.1"/>
    <property type="molecule type" value="Genomic_DNA"/>
</dbReference>
<comment type="caution">
    <text evidence="18">The sequence shown here is derived from an EMBL/GenBank/DDBJ whole genome shotgun (WGS) entry which is preliminary data.</text>
</comment>
<keyword evidence="6" id="KW-0812">Transmembrane</keyword>
<evidence type="ECO:0000256" key="8">
    <source>
        <dbReference type="ARBA" id="ARBA00023047"/>
    </source>
</evidence>
<dbReference type="Pfam" id="PF22461">
    <property type="entry name" value="SLBB_2"/>
    <property type="match status" value="1"/>
</dbReference>
<dbReference type="Gene3D" id="3.30.1950.10">
    <property type="entry name" value="wza like domain"/>
    <property type="match status" value="1"/>
</dbReference>
<feature type="domain" description="SLBB" evidence="17">
    <location>
        <begin position="265"/>
        <end position="356"/>
    </location>
</feature>
<protein>
    <submittedName>
        <fullName evidence="18">Sugar ABC transporter substrate-binding protein</fullName>
    </submittedName>
</protein>
<evidence type="ECO:0000256" key="4">
    <source>
        <dbReference type="ARBA" id="ARBA00022452"/>
    </source>
</evidence>
<evidence type="ECO:0000256" key="14">
    <source>
        <dbReference type="ARBA" id="ARBA00023288"/>
    </source>
</evidence>
<dbReference type="Gene3D" id="3.10.560.10">
    <property type="entry name" value="Outer membrane lipoprotein wza domain like"/>
    <property type="match status" value="2"/>
</dbReference>
<keyword evidence="12" id="KW-0564">Palmitate</keyword>
<dbReference type="InterPro" id="IPR054765">
    <property type="entry name" value="SLBB_dom"/>
</dbReference>
<dbReference type="PANTHER" id="PTHR33619:SF3">
    <property type="entry name" value="POLYSACCHARIDE EXPORT PROTEIN GFCE-RELATED"/>
    <property type="match status" value="1"/>
</dbReference>
<dbReference type="Proteomes" id="UP001156691">
    <property type="component" value="Unassembled WGS sequence"/>
</dbReference>
<keyword evidence="7" id="KW-0732">Signal</keyword>
<gene>
    <name evidence="18" type="primary">pssN</name>
    <name evidence="18" type="ORF">GCM10010862_09200</name>
</gene>
<dbReference type="Pfam" id="PF10531">
    <property type="entry name" value="SLBB"/>
    <property type="match status" value="1"/>
</dbReference>
<evidence type="ECO:0000256" key="10">
    <source>
        <dbReference type="ARBA" id="ARBA00023114"/>
    </source>
</evidence>
<dbReference type="RefSeq" id="WP_284339107.1">
    <property type="nucleotide sequence ID" value="NZ_BSNS01000004.1"/>
</dbReference>
<evidence type="ECO:0000256" key="6">
    <source>
        <dbReference type="ARBA" id="ARBA00022692"/>
    </source>
</evidence>
<keyword evidence="5" id="KW-0762">Sugar transport</keyword>
<keyword evidence="4" id="KW-1134">Transmembrane beta strand</keyword>
<keyword evidence="11" id="KW-0472">Membrane</keyword>
<evidence type="ECO:0000313" key="18">
    <source>
        <dbReference type="EMBL" id="GLQ53661.1"/>
    </source>
</evidence>
<evidence type="ECO:0000256" key="11">
    <source>
        <dbReference type="ARBA" id="ARBA00023136"/>
    </source>
</evidence>
<evidence type="ECO:0000256" key="7">
    <source>
        <dbReference type="ARBA" id="ARBA00022729"/>
    </source>
</evidence>
<keyword evidence="9" id="KW-0406">Ion transport</keyword>
<keyword evidence="3" id="KW-0813">Transport</keyword>
<evidence type="ECO:0000259" key="17">
    <source>
        <dbReference type="Pfam" id="PF22461"/>
    </source>
</evidence>
<evidence type="ECO:0000313" key="19">
    <source>
        <dbReference type="Proteomes" id="UP001156691"/>
    </source>
</evidence>
<proteinExistence type="inferred from homology"/>
<accession>A0ABQ5W1B4</accession>
<comment type="similarity">
    <text evidence="2">Belongs to the BexD/CtrA/VexA family.</text>
</comment>
<evidence type="ECO:0000256" key="9">
    <source>
        <dbReference type="ARBA" id="ARBA00023065"/>
    </source>
</evidence>
<comment type="subcellular location">
    <subcellularLocation>
        <location evidence="1">Cell outer membrane</location>
        <topology evidence="1">Multi-pass membrane protein</topology>
    </subcellularLocation>
</comment>
<evidence type="ECO:0000256" key="5">
    <source>
        <dbReference type="ARBA" id="ARBA00022597"/>
    </source>
</evidence>
<evidence type="ECO:0000256" key="2">
    <source>
        <dbReference type="ARBA" id="ARBA00009450"/>
    </source>
</evidence>
<keyword evidence="10" id="KW-0626">Porin</keyword>
<dbReference type="InterPro" id="IPR019554">
    <property type="entry name" value="Soluble_ligand-bd"/>
</dbReference>
<name>A0ABQ5W1B4_9HYPH</name>